<sequence>MIVKTALLSLLVTLNTNATPLEGALNTLSKAPQNIKEIMQTAPKTYSYESQFTRSESVSYTGQAFRQILVHDIKKFMNTLKRGGHDEIDTLAALNSYFSYNESAENDIEGFINGDSFFKVTAKDLSGDRMLIFEGDVFSDVQSPGKNLIKKIAGNDNALRREELKGWATMKVGAIDLKTVNADAKGDSFAEPEDLVQALYMTAANNAENAEVFTVKNGNVGVQRISGAYITEDGLDLAQLTQKLFHGAVSFSQAARDYLSTDLGANKGLNADNTKPDKPGKAYTKMEHHFDEAFGYFGAARDYLLYSDLEIAKKLSKDTNGDGEISLLSEKNQGLSANFARMDLIAKANGYTMDLSASTMKAFTAGRNLITKKPANYKKYVVAQAQVALSNWERTLGALTVHYINSTLIQMNDFGTSKYLFKNHVKFWSEMKGFALSFQFSPVATMTDADFDKLHLLVGDKPALHSQGAAKFTAYKASLVKARKLLQSTYSFPESSSNW</sequence>
<dbReference type="AlphaFoldDB" id="A0A1Y5FBX8"/>
<reference evidence="3" key="1">
    <citation type="journal article" date="2017" name="Proc. Natl. Acad. Sci. U.S.A.">
        <title>Simulation of Deepwater Horizon oil plume reveals substrate specialization within a complex community of hydrocarbon-degraders.</title>
        <authorList>
            <person name="Hu P."/>
            <person name="Dubinsky E.A."/>
            <person name="Probst A.J."/>
            <person name="Wang J."/>
            <person name="Sieber C.M.K."/>
            <person name="Tom L.M."/>
            <person name="Gardinali P."/>
            <person name="Banfield J.F."/>
            <person name="Atlas R.M."/>
            <person name="Andersen G.L."/>
        </authorList>
    </citation>
    <scope>NUCLEOTIDE SEQUENCE [LARGE SCALE GENOMIC DNA]</scope>
</reference>
<evidence type="ECO:0000313" key="3">
    <source>
        <dbReference type="Proteomes" id="UP000196531"/>
    </source>
</evidence>
<comment type="caution">
    <text evidence="2">The sequence shown here is derived from an EMBL/GenBank/DDBJ whole genome shotgun (WGS) entry which is preliminary data.</text>
</comment>
<gene>
    <name evidence="2" type="ORF">A9Q84_11485</name>
</gene>
<organism evidence="2 3">
    <name type="scientific">Halobacteriovorax marinus</name>
    <dbReference type="NCBI Taxonomy" id="97084"/>
    <lineage>
        <taxon>Bacteria</taxon>
        <taxon>Pseudomonadati</taxon>
        <taxon>Bdellovibrionota</taxon>
        <taxon>Bacteriovoracia</taxon>
        <taxon>Bacteriovoracales</taxon>
        <taxon>Halobacteriovoraceae</taxon>
        <taxon>Halobacteriovorax</taxon>
    </lineage>
</organism>
<dbReference type="InterPro" id="IPR032331">
    <property type="entry name" value="DUF4856"/>
</dbReference>
<evidence type="ECO:0008006" key="4">
    <source>
        <dbReference type="Google" id="ProtNLM"/>
    </source>
</evidence>
<proteinExistence type="predicted"/>
<feature type="signal peptide" evidence="1">
    <location>
        <begin position="1"/>
        <end position="18"/>
    </location>
</feature>
<dbReference type="Pfam" id="PF16148">
    <property type="entry name" value="DUF4856"/>
    <property type="match status" value="1"/>
</dbReference>
<feature type="chain" id="PRO_5012238199" description="DUF4856 domain-containing protein" evidence="1">
    <location>
        <begin position="19"/>
        <end position="499"/>
    </location>
</feature>
<name>A0A1Y5FBX8_9BACT</name>
<keyword evidence="1" id="KW-0732">Signal</keyword>
<protein>
    <recommendedName>
        <fullName evidence="4">DUF4856 domain-containing protein</fullName>
    </recommendedName>
</protein>
<evidence type="ECO:0000256" key="1">
    <source>
        <dbReference type="SAM" id="SignalP"/>
    </source>
</evidence>
<dbReference type="Proteomes" id="UP000196531">
    <property type="component" value="Unassembled WGS sequence"/>
</dbReference>
<accession>A0A1Y5FBX8</accession>
<evidence type="ECO:0000313" key="2">
    <source>
        <dbReference type="EMBL" id="OUR96951.1"/>
    </source>
</evidence>
<dbReference type="EMBL" id="MAAO01000006">
    <property type="protein sequence ID" value="OUR96951.1"/>
    <property type="molecule type" value="Genomic_DNA"/>
</dbReference>